<feature type="binding site" evidence="6">
    <location>
        <position position="879"/>
    </location>
    <ligand>
        <name>ATP</name>
        <dbReference type="ChEBI" id="CHEBI:30616"/>
    </ligand>
</feature>
<dbReference type="CDD" id="cd14066">
    <property type="entry name" value="STKc_IRAK"/>
    <property type="match status" value="1"/>
</dbReference>
<evidence type="ECO:0000259" key="8">
    <source>
        <dbReference type="PROSITE" id="PS50011"/>
    </source>
</evidence>
<dbReference type="EMBL" id="JBCNJP010000027">
    <property type="protein sequence ID" value="KAK9051859.1"/>
    <property type="molecule type" value="Genomic_DNA"/>
</dbReference>
<keyword evidence="3 6" id="KW-0547">Nucleotide-binding</keyword>
<accession>A0AAP0C7U2</accession>
<dbReference type="FunFam" id="1.10.510.10:FF:000051">
    <property type="entry name" value="Receptor-like serine/threonine-protein kinase ALE2"/>
    <property type="match status" value="1"/>
</dbReference>
<dbReference type="GO" id="GO:0004674">
    <property type="term" value="F:protein serine/threonine kinase activity"/>
    <property type="evidence" value="ECO:0007669"/>
    <property type="project" value="UniProtKB-KW"/>
</dbReference>
<feature type="region of interest" description="Disordered" evidence="7">
    <location>
        <begin position="148"/>
        <end position="167"/>
    </location>
</feature>
<dbReference type="GO" id="GO:0005524">
    <property type="term" value="F:ATP binding"/>
    <property type="evidence" value="ECO:0007669"/>
    <property type="project" value="UniProtKB-UniRule"/>
</dbReference>
<evidence type="ECO:0000256" key="6">
    <source>
        <dbReference type="PROSITE-ProRule" id="PRU10141"/>
    </source>
</evidence>
<comment type="caution">
    <text evidence="9">The sequence shown here is derived from an EMBL/GenBank/DDBJ whole genome shotgun (WGS) entry which is preliminary data.</text>
</comment>
<dbReference type="InterPro" id="IPR001245">
    <property type="entry name" value="Ser-Thr/Tyr_kinase_cat_dom"/>
</dbReference>
<dbReference type="InterPro" id="IPR036045">
    <property type="entry name" value="Sec1-like_sf"/>
</dbReference>
<feature type="region of interest" description="Disordered" evidence="7">
    <location>
        <begin position="1647"/>
        <end position="1685"/>
    </location>
</feature>
<keyword evidence="10" id="KW-1185">Reference proteome</keyword>
<dbReference type="InterPro" id="IPR017441">
    <property type="entry name" value="Protein_kinase_ATP_BS"/>
</dbReference>
<keyword evidence="2" id="KW-0808">Transferase</keyword>
<dbReference type="InterPro" id="IPR027482">
    <property type="entry name" value="Sec1-like_dom2"/>
</dbReference>
<dbReference type="SUPFAM" id="SSF56112">
    <property type="entry name" value="Protein kinase-like (PK-like)"/>
    <property type="match status" value="1"/>
</dbReference>
<evidence type="ECO:0000256" key="1">
    <source>
        <dbReference type="ARBA" id="ARBA00022527"/>
    </source>
</evidence>
<evidence type="ECO:0000256" key="5">
    <source>
        <dbReference type="ARBA" id="ARBA00022840"/>
    </source>
</evidence>
<evidence type="ECO:0000256" key="2">
    <source>
        <dbReference type="ARBA" id="ARBA00022679"/>
    </source>
</evidence>
<reference evidence="9 10" key="1">
    <citation type="submission" date="2024-04" db="EMBL/GenBank/DDBJ databases">
        <title>The reference genome of an endangered Asteraceae, Deinandra increscens subsp. villosa, native to the Central Coast of California.</title>
        <authorList>
            <person name="Guilliams M."/>
            <person name="Hasenstab-Lehman K."/>
            <person name="Meyer R."/>
            <person name="Mcevoy S."/>
        </authorList>
    </citation>
    <scope>NUCLEOTIDE SEQUENCE [LARGE SCALE GENOMIC DNA]</scope>
    <source>
        <tissue evidence="9">Leaf</tissue>
    </source>
</reference>
<dbReference type="Pfam" id="PF07714">
    <property type="entry name" value="PK_Tyr_Ser-Thr"/>
    <property type="match status" value="1"/>
</dbReference>
<keyword evidence="1" id="KW-0723">Serine/threonine-protein kinase</keyword>
<evidence type="ECO:0000313" key="10">
    <source>
        <dbReference type="Proteomes" id="UP001408789"/>
    </source>
</evidence>
<gene>
    <name evidence="9" type="ORF">SSX86_028487</name>
</gene>
<dbReference type="PROSITE" id="PS00107">
    <property type="entry name" value="PROTEIN_KINASE_ATP"/>
    <property type="match status" value="1"/>
</dbReference>
<feature type="compositionally biased region" description="Basic and acidic residues" evidence="7">
    <location>
        <begin position="1647"/>
        <end position="1660"/>
    </location>
</feature>
<feature type="compositionally biased region" description="Low complexity" evidence="7">
    <location>
        <begin position="148"/>
        <end position="160"/>
    </location>
</feature>
<evidence type="ECO:0000256" key="4">
    <source>
        <dbReference type="ARBA" id="ARBA00022777"/>
    </source>
</evidence>
<dbReference type="PANTHER" id="PTHR47989">
    <property type="entry name" value="OS01G0750732 PROTEIN"/>
    <property type="match status" value="1"/>
</dbReference>
<feature type="region of interest" description="Disordered" evidence="7">
    <location>
        <begin position="622"/>
        <end position="660"/>
    </location>
</feature>
<dbReference type="InterPro" id="IPR008271">
    <property type="entry name" value="Ser/Thr_kinase_AS"/>
</dbReference>
<evidence type="ECO:0000313" key="9">
    <source>
        <dbReference type="EMBL" id="KAK9051859.1"/>
    </source>
</evidence>
<dbReference type="PANTHER" id="PTHR47989:SF15">
    <property type="entry name" value="SERINE_THREONINE-PROTEIN KINASE PBL7 ISOFORM X1-RELATED"/>
    <property type="match status" value="1"/>
</dbReference>
<feature type="domain" description="Protein kinase" evidence="8">
    <location>
        <begin position="851"/>
        <end position="1131"/>
    </location>
</feature>
<dbReference type="FunFam" id="3.30.200.20:FF:000376">
    <property type="entry name" value="Serine/threonine-protein kinase PBS1"/>
    <property type="match status" value="1"/>
</dbReference>
<evidence type="ECO:0000256" key="3">
    <source>
        <dbReference type="ARBA" id="ARBA00022741"/>
    </source>
</evidence>
<dbReference type="Gene3D" id="3.40.50.1910">
    <property type="match status" value="2"/>
</dbReference>
<feature type="compositionally biased region" description="Acidic residues" evidence="7">
    <location>
        <begin position="636"/>
        <end position="652"/>
    </location>
</feature>
<dbReference type="InterPro" id="IPR011009">
    <property type="entry name" value="Kinase-like_dom_sf"/>
</dbReference>
<organism evidence="9 10">
    <name type="scientific">Deinandra increscens subsp. villosa</name>
    <dbReference type="NCBI Taxonomy" id="3103831"/>
    <lineage>
        <taxon>Eukaryota</taxon>
        <taxon>Viridiplantae</taxon>
        <taxon>Streptophyta</taxon>
        <taxon>Embryophyta</taxon>
        <taxon>Tracheophyta</taxon>
        <taxon>Spermatophyta</taxon>
        <taxon>Magnoliopsida</taxon>
        <taxon>eudicotyledons</taxon>
        <taxon>Gunneridae</taxon>
        <taxon>Pentapetalae</taxon>
        <taxon>asterids</taxon>
        <taxon>campanulids</taxon>
        <taxon>Asterales</taxon>
        <taxon>Asteraceae</taxon>
        <taxon>Asteroideae</taxon>
        <taxon>Heliantheae alliance</taxon>
        <taxon>Madieae</taxon>
        <taxon>Madiinae</taxon>
        <taxon>Deinandra</taxon>
    </lineage>
</organism>
<dbReference type="Gene3D" id="1.10.510.10">
    <property type="entry name" value="Transferase(Phosphotransferase) domain 1"/>
    <property type="match status" value="1"/>
</dbReference>
<keyword evidence="5 6" id="KW-0067">ATP-binding</keyword>
<dbReference type="Proteomes" id="UP001408789">
    <property type="component" value="Unassembled WGS sequence"/>
</dbReference>
<protein>
    <recommendedName>
        <fullName evidence="8">Protein kinase domain-containing protein</fullName>
    </recommendedName>
</protein>
<dbReference type="InterPro" id="IPR000719">
    <property type="entry name" value="Prot_kinase_dom"/>
</dbReference>
<evidence type="ECO:0000256" key="7">
    <source>
        <dbReference type="SAM" id="MobiDB-lite"/>
    </source>
</evidence>
<name>A0AAP0C7U2_9ASTR</name>
<dbReference type="Gene3D" id="3.30.200.20">
    <property type="entry name" value="Phosphorylase Kinase, domain 1"/>
    <property type="match status" value="1"/>
</dbReference>
<dbReference type="SUPFAM" id="SSF56815">
    <property type="entry name" value="Sec1/munc18-like (SM) proteins"/>
    <property type="match status" value="4"/>
</dbReference>
<dbReference type="PROSITE" id="PS00108">
    <property type="entry name" value="PROTEIN_KINASE_ST"/>
    <property type="match status" value="1"/>
</dbReference>
<dbReference type="PROSITE" id="PS50011">
    <property type="entry name" value="PROTEIN_KINASE_DOM"/>
    <property type="match status" value="1"/>
</dbReference>
<sequence length="1845" mass="204359">MAFVNVINCCLDSIREISEELKDAIVYLDAGCTESFKFLGAFPILLEMGVLAVCSLENMSSIDSATDWNRKSDVQTKVVFFTCRLLSDSHRYILRRLSAHKRVFQCTIYTSISEIGHSAYPDSPLGPDAYHEYQSLLVQDYEELMKKNNPNSTTTHTNNKGNLIPEDEEGWSQLTPRAEDDIPKSPSFIIGHAGQKLIAYVHHFPLIFCPFSPKFFVLPSEGLISEAYLSVDQENSISSGLPPLSTGTFHDGEDVPPGVALTAQFLYHLTTKMDLKLEIFSLGDLSRTIGKLITDMSSLYDVGRRKRSAGLLLIDRTVDLLTPCCHGDSLVDRIFSSVPRRTHTVAKGSQAQPNLPRAPLDVQIPLVDVLREVPPKTNVQLFEAFLQGWKSYDSATQINTLVNLGDDFSESELLSGSLVSTESFNGTPYLESTLDRRTKDGTILIKKLLQETLRKEKISVNPKTDLHLMIRALAKSQSCFMRNKGIIQLAAATLYAMSEKYRAKWDSFVSAEKILTISAADTSQSLSSQMCDIINKSCFGESDSASQGLFSVEDALLLMVTGYILAGENFPTSGSSGPFSWQEEHFLKEAIVDAILENPKLAKYKFLHGLFHDLETNLKKKKDGEITEEPSKALESDDDQWGNWGEEDEEEDAGKNTNNENVYSDMQLKLELRDRVDNLFKFLHKLTSLKGNKGIRDMTSSLENSMGDDPYSRKGLLYKLLSRILSKYDVPGLEYHSSTVGRLFKSGFGRFGLGQAKPSLSDQNVILVFVVGGMNGIEVLEAQEALSESGRQDIELILGGTTFLTPADMLDLLLGIGSDGKGNNQPKTQVVIEKGLQVFTFKQLLSATGGFGKSNVIGQGGFGLVYRGVLQDGRKIAVKLMDQAGKQGEEEFRVEVEMLSRLRSPYLLALIGYCSESHHRVLVYDFMANGGLQEHLYPIRGSNPVPSKLEWDVRLRIALEAAKGLEYLHEHVTPPVIHRDFKSSNILLDNSFHAKVSDIGLAKLGSYRAGGHVSTRVLGTQGYVAPEYALTGHLTTKSDVYSYGVVLLELLTGRVPVDMKRSPGEVVLVSWALPHLTDRDKVIEIMDPTLEGQYSMKEIVQVAAIAAMCVQSEADYRPLMADVVQSLVPLVKQQRQSSKIGHSAYPDSPLGPDAYHEYQSLLVQDYEELMKKNNPNSTTTHTNNKGNLILEDEEGWSQLTPRAEDDIPKSPSFLIGHAGQKLIAYVHHFPLIFCPFSPKFFVLPSEGLISEAYLSVDQENSISSGLPPLSTGTFHDGEDVPPGVALTAQFLYHLTTKMDLKLEIFSLGDLSRTIGKLITDMSSLYDVGRRKRSAGLLLIDRTVDLLTPCCHGDSLVDRIFSSVPRRTRTVAKGSQAQPNLPRAPLDVQIPLADVLREVPPKTNVQLFEAFLQGWNSYDSATQINTLVNLGDDFSESELLSGSLVSTESFNGTPYLESTLDRRTKDGTILIKKLLQETLRKEKISVNPKTDLHLMIRALAKSQSCFMRNKGIIQLAAATLYAMSEKYRAKWDSFVSAEKILTISAADTSQSLSSQMCDIINKSCFGESDSASQGLFSVEDALLLMVTGYILAGENFPTSGSSGPFSWQEEHFLKEAIVDAILENPKLAKYKFLHGLFHDLEANLKKKKDGEITEEPSKALESDDDQWGNWGEEDEEEDAGKNTNNENVYSDMQLKLELRDRVDNLFKFLHKLTSLKGNKGIRDMTSSLENSMGDDPYSRKGLLYKLLSRILSKYDVPGLEYHSSTVGRLFKSGFGRFGLGQAKPSLSDQNVILVFVVGGMNGIEVLEAQEALSESGRQDIELILGGTTFLTPADMLDLLLGDSSYI</sequence>
<feature type="compositionally biased region" description="Basic and acidic residues" evidence="7">
    <location>
        <begin position="622"/>
        <end position="635"/>
    </location>
</feature>
<proteinExistence type="predicted"/>
<keyword evidence="4" id="KW-0418">Kinase</keyword>
<feature type="compositionally biased region" description="Acidic residues" evidence="7">
    <location>
        <begin position="1661"/>
        <end position="1677"/>
    </location>
</feature>